<dbReference type="Proteomes" id="UP000248168">
    <property type="component" value="Unassembled WGS sequence"/>
</dbReference>
<evidence type="ECO:0000256" key="6">
    <source>
        <dbReference type="ARBA" id="ARBA00023136"/>
    </source>
</evidence>
<feature type="transmembrane region" description="Helical" evidence="9">
    <location>
        <begin position="393"/>
        <end position="413"/>
    </location>
</feature>
<gene>
    <name evidence="11" type="ORF">NITLEN_20190</name>
</gene>
<evidence type="ECO:0000256" key="3">
    <source>
        <dbReference type="ARBA" id="ARBA00022475"/>
    </source>
</evidence>
<feature type="transmembrane region" description="Helical" evidence="9">
    <location>
        <begin position="317"/>
        <end position="340"/>
    </location>
</feature>
<feature type="transmembrane region" description="Helical" evidence="9">
    <location>
        <begin position="276"/>
        <end position="297"/>
    </location>
</feature>
<feature type="transmembrane region" description="Helical" evidence="9">
    <location>
        <begin position="249"/>
        <end position="269"/>
    </location>
</feature>
<dbReference type="InterPro" id="IPR001750">
    <property type="entry name" value="ND/Mrp_TM"/>
</dbReference>
<dbReference type="Pfam" id="PF00361">
    <property type="entry name" value="Proton_antipo_M"/>
    <property type="match status" value="1"/>
</dbReference>
<reference evidence="12" key="1">
    <citation type="submission" date="2018-04" db="EMBL/GenBank/DDBJ databases">
        <authorList>
            <person name="Lucker S."/>
            <person name="Sakoula D."/>
        </authorList>
    </citation>
    <scope>NUCLEOTIDE SEQUENCE [LARGE SCALE GENOMIC DNA]</scope>
</reference>
<keyword evidence="12" id="KW-1185">Reference proteome</keyword>
<feature type="transmembrane region" description="Helical" evidence="9">
    <location>
        <begin position="64"/>
        <end position="83"/>
    </location>
</feature>
<accession>A0A330L5E7</accession>
<dbReference type="InParanoid" id="A0A330L5E7"/>
<evidence type="ECO:0000256" key="9">
    <source>
        <dbReference type="SAM" id="Phobius"/>
    </source>
</evidence>
<feature type="transmembrane region" description="Helical" evidence="9">
    <location>
        <begin position="166"/>
        <end position="183"/>
    </location>
</feature>
<dbReference type="AlphaFoldDB" id="A0A330L5E7"/>
<dbReference type="EMBL" id="OUNR01000012">
    <property type="protein sequence ID" value="SPP64550.1"/>
    <property type="molecule type" value="Genomic_DNA"/>
</dbReference>
<feature type="transmembrane region" description="Helical" evidence="9">
    <location>
        <begin position="137"/>
        <end position="159"/>
    </location>
</feature>
<keyword evidence="11" id="KW-0560">Oxidoreductase</keyword>
<evidence type="ECO:0000259" key="10">
    <source>
        <dbReference type="Pfam" id="PF00361"/>
    </source>
</evidence>
<evidence type="ECO:0000256" key="5">
    <source>
        <dbReference type="ARBA" id="ARBA00022989"/>
    </source>
</evidence>
<evidence type="ECO:0000313" key="12">
    <source>
        <dbReference type="Proteomes" id="UP000248168"/>
    </source>
</evidence>
<feature type="transmembrane region" description="Helical" evidence="9">
    <location>
        <begin position="9"/>
        <end position="29"/>
    </location>
</feature>
<dbReference type="GO" id="GO:0005886">
    <property type="term" value="C:plasma membrane"/>
    <property type="evidence" value="ECO:0007669"/>
    <property type="project" value="UniProtKB-SubCell"/>
</dbReference>
<dbReference type="InterPro" id="IPR050586">
    <property type="entry name" value="CPA3_Na-H_Antiporter_D"/>
</dbReference>
<sequence length="446" mass="47176">MVSMIDATLIPWILAGVPLLGAALSPAWWAHPHRLMTWSVGVCAVSLASVAVFAGALTAPPEGLLLLFLLPLAAGVSLLGQPHHLDHRASWVLTLVALSLGLGALASQPVTAKLFLIAIHGFVIVLLYRHHTPLWPISWWGLGAYTLGALCLVLTLVAAPPLSSMAALLACTILLPVVPFHDGHLTALTRLPGNLPSFMVLLFPALGLHALAPLAPTLPDPVVWVMSVLALAGAIYGAIKALAQSRVRLLLAYSSLSFFSMLWWCVVTTRTATPRAALFVGAVGLVMCGLLLAWQIIRTRYGDDVDPQAISGLASTMPQYAVLLSLLALAAMGLPPFGVFAGFMGLLLSSTAAFSTGIIVLVCAWLASSWYILDLVQRLLFGTRRTDLRYADLLQSELVALIIVVLTLLALGVTPISLFGSDQTTATTGVHSEPAGTNPGSLVWNR</sequence>
<feature type="transmembrane region" description="Helical" evidence="9">
    <location>
        <begin position="195"/>
        <end position="215"/>
    </location>
</feature>
<feature type="transmembrane region" description="Helical" evidence="9">
    <location>
        <begin position="114"/>
        <end position="131"/>
    </location>
</feature>
<keyword evidence="5 9" id="KW-1133">Transmembrane helix</keyword>
<comment type="subcellular location">
    <subcellularLocation>
        <location evidence="1">Cell membrane</location>
        <topology evidence="1">Multi-pass membrane protein</topology>
    </subcellularLocation>
    <subcellularLocation>
        <location evidence="7">Membrane</location>
        <topology evidence="7">Multi-pass membrane protein</topology>
    </subcellularLocation>
</comment>
<dbReference type="EC" id="1.6.5.11" evidence="11"/>
<keyword evidence="4 7" id="KW-0812">Transmembrane</keyword>
<evidence type="ECO:0000256" key="7">
    <source>
        <dbReference type="RuleBase" id="RU000320"/>
    </source>
</evidence>
<evidence type="ECO:0000256" key="4">
    <source>
        <dbReference type="ARBA" id="ARBA00022692"/>
    </source>
</evidence>
<evidence type="ECO:0000256" key="1">
    <source>
        <dbReference type="ARBA" id="ARBA00004651"/>
    </source>
</evidence>
<feature type="transmembrane region" description="Helical" evidence="9">
    <location>
        <begin position="222"/>
        <end position="243"/>
    </location>
</feature>
<protein>
    <submittedName>
        <fullName evidence="11">Putative NADH-quinone oxidoreductase, subunit M</fullName>
        <ecNumber evidence="11">1.6.5.11</ecNumber>
    </submittedName>
</protein>
<feature type="transmembrane region" description="Helical" evidence="9">
    <location>
        <begin position="35"/>
        <end position="57"/>
    </location>
</feature>
<evidence type="ECO:0000313" key="11">
    <source>
        <dbReference type="EMBL" id="SPP64550.1"/>
    </source>
</evidence>
<comment type="similarity">
    <text evidence="2">Belongs to the CPA3 antiporters (TC 2.A.63) subunit D family.</text>
</comment>
<organism evidence="11 12">
    <name type="scientific">Nitrospira lenta</name>
    <dbReference type="NCBI Taxonomy" id="1436998"/>
    <lineage>
        <taxon>Bacteria</taxon>
        <taxon>Pseudomonadati</taxon>
        <taxon>Nitrospirota</taxon>
        <taxon>Nitrospiria</taxon>
        <taxon>Nitrospirales</taxon>
        <taxon>Nitrospiraceae</taxon>
        <taxon>Nitrospira</taxon>
    </lineage>
</organism>
<dbReference type="PANTHER" id="PTHR42703">
    <property type="entry name" value="NADH DEHYDROGENASE"/>
    <property type="match status" value="1"/>
</dbReference>
<proteinExistence type="inferred from homology"/>
<dbReference type="PANTHER" id="PTHR42703:SF1">
    <property type="entry name" value="NA(+)_H(+) ANTIPORTER SUBUNIT D1"/>
    <property type="match status" value="1"/>
</dbReference>
<feature type="transmembrane region" description="Helical" evidence="9">
    <location>
        <begin position="352"/>
        <end position="373"/>
    </location>
</feature>
<feature type="region of interest" description="Disordered" evidence="8">
    <location>
        <begin position="426"/>
        <end position="446"/>
    </location>
</feature>
<name>A0A330L5E7_9BACT</name>
<evidence type="ECO:0000256" key="8">
    <source>
        <dbReference type="SAM" id="MobiDB-lite"/>
    </source>
</evidence>
<dbReference type="GO" id="GO:0016491">
    <property type="term" value="F:oxidoreductase activity"/>
    <property type="evidence" value="ECO:0007669"/>
    <property type="project" value="UniProtKB-KW"/>
</dbReference>
<evidence type="ECO:0000256" key="2">
    <source>
        <dbReference type="ARBA" id="ARBA00005346"/>
    </source>
</evidence>
<feature type="domain" description="NADH:quinone oxidoreductase/Mrp antiporter transmembrane" evidence="10">
    <location>
        <begin position="167"/>
        <end position="364"/>
    </location>
</feature>
<keyword evidence="6 9" id="KW-0472">Membrane</keyword>
<keyword evidence="3" id="KW-1003">Cell membrane</keyword>